<proteinExistence type="predicted"/>
<sequence length="169" mass="19042">MAQYKFVDHWYIKAPREEVFRYIADARTYPKWWPVYPTVELLREVAPGEIGGKVRLVVKSALGYRLQLEVETVAIDPPHSIKTIATGQLAGTGEWEFRQEGDTTHAIFTWIVASNHPLLNLLEPVAKPLFAWSHNDASRKGHLGLKQLLEQPAPVAQKPAGASISNHQR</sequence>
<dbReference type="InterPro" id="IPR019587">
    <property type="entry name" value="Polyketide_cyclase/dehydratase"/>
</dbReference>
<dbReference type="Pfam" id="PF10604">
    <property type="entry name" value="Polyketide_cyc2"/>
    <property type="match status" value="1"/>
</dbReference>
<dbReference type="Gene3D" id="3.30.530.20">
    <property type="match status" value="1"/>
</dbReference>
<dbReference type="AlphaFoldDB" id="L7VYN1"/>
<dbReference type="SUPFAM" id="SSF55961">
    <property type="entry name" value="Bet v1-like"/>
    <property type="match status" value="1"/>
</dbReference>
<name>L7VYN1_9BACT</name>
<dbReference type="EMBL" id="JX649912">
    <property type="protein sequence ID" value="AGC72804.1"/>
    <property type="molecule type" value="Genomic_DNA"/>
</dbReference>
<protein>
    <recommendedName>
        <fullName evidence="2">Polyketide cyclase</fullName>
    </recommendedName>
</protein>
<organism evidence="1">
    <name type="scientific">uncultured bacterium A1Q1_fos_485</name>
    <dbReference type="NCBI Taxonomy" id="1256576"/>
    <lineage>
        <taxon>Bacteria</taxon>
        <taxon>environmental samples</taxon>
    </lineage>
</organism>
<reference evidence="1" key="1">
    <citation type="submission" date="2012-09" db="EMBL/GenBank/DDBJ databases">
        <title>Metagenomic Characterization of a Microbial Community in Wastewater Detects High Levels of Antibiotic Resistance.</title>
        <authorList>
            <person name="Abrams M."/>
            <person name="Caldwell A."/>
            <person name="Vandaei E."/>
            <person name="Lee W."/>
            <person name="Perrott J."/>
            <person name="Khan S.Y."/>
            <person name="Ta J."/>
            <person name="Romero D."/>
            <person name="Nguyen V."/>
            <person name="Pourmand N."/>
            <person name="Ouverney C.C."/>
        </authorList>
    </citation>
    <scope>NUCLEOTIDE SEQUENCE</scope>
</reference>
<evidence type="ECO:0008006" key="2">
    <source>
        <dbReference type="Google" id="ProtNLM"/>
    </source>
</evidence>
<evidence type="ECO:0000313" key="1">
    <source>
        <dbReference type="EMBL" id="AGC72804.1"/>
    </source>
</evidence>
<dbReference type="InterPro" id="IPR023393">
    <property type="entry name" value="START-like_dom_sf"/>
</dbReference>
<accession>L7VYN1</accession>